<dbReference type="PANTHER" id="PTHR22976">
    <property type="entry name" value="BIOTIN SYNTHASE"/>
    <property type="match status" value="1"/>
</dbReference>
<keyword evidence="10" id="KW-0411">Iron-sulfur</keyword>
<keyword evidence="9" id="KW-0408">Iron</keyword>
<evidence type="ECO:0000256" key="3">
    <source>
        <dbReference type="ARBA" id="ARBA00012236"/>
    </source>
</evidence>
<keyword evidence="8" id="KW-0093">Biotin biosynthesis</keyword>
<evidence type="ECO:0000313" key="13">
    <source>
        <dbReference type="EMBL" id="SMP19374.1"/>
    </source>
</evidence>
<evidence type="ECO:0000256" key="11">
    <source>
        <dbReference type="ARBA" id="ARBA00051157"/>
    </source>
</evidence>
<dbReference type="PROSITE" id="PS51918">
    <property type="entry name" value="RADICAL_SAM"/>
    <property type="match status" value="1"/>
</dbReference>
<keyword evidence="5" id="KW-0949">S-adenosyl-L-methionine</keyword>
<gene>
    <name evidence="13" type="ORF">SAMN06265339_1678</name>
</gene>
<comment type="catalytic activity">
    <reaction evidence="11">
        <text>(4R,5S)-dethiobiotin + (sulfur carrier)-SH + 2 reduced [2Fe-2S]-[ferredoxin] + 2 S-adenosyl-L-methionine = (sulfur carrier)-H + biotin + 2 5'-deoxyadenosine + 2 L-methionine + 2 oxidized [2Fe-2S]-[ferredoxin]</text>
        <dbReference type="Rhea" id="RHEA:22060"/>
        <dbReference type="Rhea" id="RHEA-COMP:10000"/>
        <dbReference type="Rhea" id="RHEA-COMP:10001"/>
        <dbReference type="Rhea" id="RHEA-COMP:14737"/>
        <dbReference type="Rhea" id="RHEA-COMP:14739"/>
        <dbReference type="ChEBI" id="CHEBI:17319"/>
        <dbReference type="ChEBI" id="CHEBI:29917"/>
        <dbReference type="ChEBI" id="CHEBI:33737"/>
        <dbReference type="ChEBI" id="CHEBI:33738"/>
        <dbReference type="ChEBI" id="CHEBI:57586"/>
        <dbReference type="ChEBI" id="CHEBI:57844"/>
        <dbReference type="ChEBI" id="CHEBI:59789"/>
        <dbReference type="ChEBI" id="CHEBI:64428"/>
        <dbReference type="ChEBI" id="CHEBI:149473"/>
        <dbReference type="EC" id="2.8.1.6"/>
    </reaction>
</comment>
<evidence type="ECO:0000256" key="4">
    <source>
        <dbReference type="ARBA" id="ARBA00022485"/>
    </source>
</evidence>
<dbReference type="Pfam" id="PF04055">
    <property type="entry name" value="Radical_SAM"/>
    <property type="match status" value="1"/>
</dbReference>
<dbReference type="InterPro" id="IPR013785">
    <property type="entry name" value="Aldolase_TIM"/>
</dbReference>
<evidence type="ECO:0000259" key="12">
    <source>
        <dbReference type="PROSITE" id="PS51918"/>
    </source>
</evidence>
<name>A0ABY1NVX4_9BACT</name>
<dbReference type="Proteomes" id="UP001157911">
    <property type="component" value="Unassembled WGS sequence"/>
</dbReference>
<evidence type="ECO:0000256" key="2">
    <source>
        <dbReference type="ARBA" id="ARBA00004942"/>
    </source>
</evidence>
<sequence>MLVEITSTIHVSNYCSLPVKCHFCGFAAGTSPEGYFQNFSRLSEDVKKAAISIEKSGIKRVSLSAGYGNFSLILRALETVKEHTNLKVLINVGGDLDKQKIKTLKSAGADTICCNLETTNRELFQKLKPSDSFEQRLKVCFWIKEEGIELSSGILLGIGETEKDREAHIKLLKEIEAEEIPIMRFQPYRGTPLENKQPPPIPTLINLIKKVKNEINPKRITIPFPTIDYNNLIEVIKAGATNIATVIPENYPFIVKGVAKPEAGILEKILPLLSSANIKTNVKTREADAKL</sequence>
<dbReference type="SFLD" id="SFLDS00029">
    <property type="entry name" value="Radical_SAM"/>
    <property type="match status" value="1"/>
</dbReference>
<evidence type="ECO:0000256" key="10">
    <source>
        <dbReference type="ARBA" id="ARBA00023014"/>
    </source>
</evidence>
<organism evidence="13 14">
    <name type="scientific">Desulfurobacterium pacificum</name>
    <dbReference type="NCBI Taxonomy" id="240166"/>
    <lineage>
        <taxon>Bacteria</taxon>
        <taxon>Pseudomonadati</taxon>
        <taxon>Aquificota</taxon>
        <taxon>Aquificia</taxon>
        <taxon>Desulfurobacteriales</taxon>
        <taxon>Desulfurobacteriaceae</taxon>
        <taxon>Desulfurobacterium</taxon>
    </lineage>
</organism>
<feature type="domain" description="Radical SAM core" evidence="12">
    <location>
        <begin position="1"/>
        <end position="225"/>
    </location>
</feature>
<dbReference type="PANTHER" id="PTHR22976:SF2">
    <property type="entry name" value="BIOTIN SYNTHASE, MITOCHONDRIAL"/>
    <property type="match status" value="1"/>
</dbReference>
<reference evidence="13 14" key="1">
    <citation type="submission" date="2017-05" db="EMBL/GenBank/DDBJ databases">
        <authorList>
            <person name="Varghese N."/>
            <person name="Submissions S."/>
        </authorList>
    </citation>
    <scope>NUCLEOTIDE SEQUENCE [LARGE SCALE GENOMIC DNA]</scope>
    <source>
        <strain evidence="13 14">DSM 15522</strain>
    </source>
</reference>
<dbReference type="EC" id="2.8.1.6" evidence="3"/>
<comment type="caution">
    <text evidence="13">The sequence shown here is derived from an EMBL/GenBank/DDBJ whole genome shotgun (WGS) entry which is preliminary data.</text>
</comment>
<keyword evidence="7" id="KW-0479">Metal-binding</keyword>
<protein>
    <recommendedName>
        <fullName evidence="3">biotin synthase</fullName>
        <ecNumber evidence="3">2.8.1.6</ecNumber>
    </recommendedName>
</protein>
<comment type="cofactor">
    <cofactor evidence="1">
        <name>[4Fe-4S] cluster</name>
        <dbReference type="ChEBI" id="CHEBI:49883"/>
    </cofactor>
</comment>
<dbReference type="InterPro" id="IPR002684">
    <property type="entry name" value="Biotin_synth/BioAB"/>
</dbReference>
<dbReference type="SFLD" id="SFLDG01060">
    <property type="entry name" value="BATS_domain_containing"/>
    <property type="match status" value="1"/>
</dbReference>
<dbReference type="SMART" id="SM00729">
    <property type="entry name" value="Elp3"/>
    <property type="match status" value="1"/>
</dbReference>
<dbReference type="RefSeq" id="WP_283401115.1">
    <property type="nucleotide sequence ID" value="NZ_FXUB01000007.1"/>
</dbReference>
<keyword evidence="4" id="KW-0004">4Fe-4S</keyword>
<evidence type="ECO:0000256" key="7">
    <source>
        <dbReference type="ARBA" id="ARBA00022723"/>
    </source>
</evidence>
<dbReference type="InterPro" id="IPR058240">
    <property type="entry name" value="rSAM_sf"/>
</dbReference>
<dbReference type="EMBL" id="FXUB01000007">
    <property type="protein sequence ID" value="SMP19374.1"/>
    <property type="molecule type" value="Genomic_DNA"/>
</dbReference>
<dbReference type="Gene3D" id="3.20.20.70">
    <property type="entry name" value="Aldolase class I"/>
    <property type="match status" value="1"/>
</dbReference>
<comment type="pathway">
    <text evidence="2">Cofactor biosynthesis; biotin biosynthesis; biotin from 7,8-diaminononanoate: step 2/2.</text>
</comment>
<dbReference type="SUPFAM" id="SSF102114">
    <property type="entry name" value="Radical SAM enzymes"/>
    <property type="match status" value="1"/>
</dbReference>
<evidence type="ECO:0000256" key="5">
    <source>
        <dbReference type="ARBA" id="ARBA00022691"/>
    </source>
</evidence>
<accession>A0ABY1NVX4</accession>
<keyword evidence="6" id="KW-0001">2Fe-2S</keyword>
<evidence type="ECO:0000256" key="6">
    <source>
        <dbReference type="ARBA" id="ARBA00022714"/>
    </source>
</evidence>
<evidence type="ECO:0000256" key="8">
    <source>
        <dbReference type="ARBA" id="ARBA00022756"/>
    </source>
</evidence>
<evidence type="ECO:0000313" key="14">
    <source>
        <dbReference type="Proteomes" id="UP001157911"/>
    </source>
</evidence>
<keyword evidence="14" id="KW-1185">Reference proteome</keyword>
<evidence type="ECO:0000256" key="1">
    <source>
        <dbReference type="ARBA" id="ARBA00001966"/>
    </source>
</evidence>
<dbReference type="InterPro" id="IPR006638">
    <property type="entry name" value="Elp3/MiaA/NifB-like_rSAM"/>
</dbReference>
<dbReference type="CDD" id="cd01335">
    <property type="entry name" value="Radical_SAM"/>
    <property type="match status" value="1"/>
</dbReference>
<evidence type="ECO:0000256" key="9">
    <source>
        <dbReference type="ARBA" id="ARBA00023004"/>
    </source>
</evidence>
<dbReference type="InterPro" id="IPR007197">
    <property type="entry name" value="rSAM"/>
</dbReference>
<proteinExistence type="predicted"/>